<dbReference type="InterPro" id="IPR051539">
    <property type="entry name" value="T4SS-coupling_protein"/>
</dbReference>
<dbReference type="SUPFAM" id="SSF52540">
    <property type="entry name" value="P-loop containing nucleoside triphosphate hydrolases"/>
    <property type="match status" value="1"/>
</dbReference>
<comment type="caution">
    <text evidence="8">The sequence shown here is derived from an EMBL/GenBank/DDBJ whole genome shotgun (WGS) entry which is preliminary data.</text>
</comment>
<keyword evidence="6 7" id="KW-0472">Membrane</keyword>
<evidence type="ECO:0000256" key="1">
    <source>
        <dbReference type="ARBA" id="ARBA00004651"/>
    </source>
</evidence>
<comment type="subcellular location">
    <subcellularLocation>
        <location evidence="1">Cell membrane</location>
        <topology evidence="1">Multi-pass membrane protein</topology>
    </subcellularLocation>
</comment>
<keyword evidence="5 7" id="KW-1133">Transmembrane helix</keyword>
<dbReference type="RefSeq" id="WP_158365362.1">
    <property type="nucleotide sequence ID" value="NZ_JAOQKC010000037.1"/>
</dbReference>
<dbReference type="PANTHER" id="PTHR37937:SF1">
    <property type="entry name" value="CONJUGATIVE TRANSFER: DNA TRANSPORT"/>
    <property type="match status" value="1"/>
</dbReference>
<proteinExistence type="inferred from homology"/>
<sequence length="593" mass="66178">MKNDSIKKYIIPNIPYLFVLWAFLKLGTAYRLAAGADFAHKLMGLGQTIGPAFADFAPGLAPFDWLVGIVGAVAFRVMVYVKSKNAKKFRRDEEYGSARWGCPKDIAPFVDPKFENNIILTGTEFLTMNTRPKNPANARNLNACVIGSSGSGKTRFWLTPQILQASADKNGGCSYVCVDPKGGVLGQVGHFLQKRGYRIKVFNSIDFTKSMHYNPLAYIRNEADILKFVDALISNTKGEGKEGDPFWTKSETLLYCALIAYIIFEGPAEDRNMNTLVDMISGMEVKEDDEDFMNAVDYMFAGLEKRKPDCFAVKQYKKYKLASGKTAKSILISCGARLAPFDIAELREVTSYDELELDTLGDRKTALFLIMSDTDDSFNFLISMCYTQLFNLLCEKADDVYGGRLPVHVRCLIDECANIGQIPKLEKLVATIRSREISACLVLQAQSQLKAIYKDNADTIIGNMDTSIFLGGKEPTTLKELAAVLGKETIDTYNTGESRGRETSHSLNYQKLGKELMSQDELAVMDGGKCILQLRGVRPFLSDKYDITRHPNFKYTADADKRNTFDIEAFLSARLKLKPDEVCDVYEVDTEGV</sequence>
<dbReference type="CDD" id="cd01127">
    <property type="entry name" value="TrwB_TraG_TraD_VirD4"/>
    <property type="match status" value="1"/>
</dbReference>
<dbReference type="PANTHER" id="PTHR37937">
    <property type="entry name" value="CONJUGATIVE TRANSFER: DNA TRANSPORT"/>
    <property type="match status" value="1"/>
</dbReference>
<evidence type="ECO:0000313" key="9">
    <source>
        <dbReference type="Proteomes" id="UP001652461"/>
    </source>
</evidence>
<name>A0ABT2S1N8_9FIRM</name>
<organism evidence="8 9">
    <name type="scientific">Laedolimicola ammoniilytica</name>
    <dbReference type="NCBI Taxonomy" id="2981771"/>
    <lineage>
        <taxon>Bacteria</taxon>
        <taxon>Bacillati</taxon>
        <taxon>Bacillota</taxon>
        <taxon>Clostridia</taxon>
        <taxon>Lachnospirales</taxon>
        <taxon>Lachnospiraceae</taxon>
        <taxon>Laedolimicola</taxon>
    </lineage>
</organism>
<dbReference type="NCBIfam" id="NF045973">
    <property type="entry name" value="conju_CD1115"/>
    <property type="match status" value="1"/>
</dbReference>
<dbReference type="InterPro" id="IPR027417">
    <property type="entry name" value="P-loop_NTPase"/>
</dbReference>
<evidence type="ECO:0000256" key="7">
    <source>
        <dbReference type="SAM" id="Phobius"/>
    </source>
</evidence>
<reference evidence="8 9" key="1">
    <citation type="journal article" date="2021" name="ISME Commun">
        <title>Automated analysis of genomic sequences facilitates high-throughput and comprehensive description of bacteria.</title>
        <authorList>
            <person name="Hitch T.C.A."/>
        </authorList>
    </citation>
    <scope>NUCLEOTIDE SEQUENCE [LARGE SCALE GENOMIC DNA]</scope>
    <source>
        <strain evidence="8 9">Sanger_04</strain>
    </source>
</reference>
<evidence type="ECO:0000313" key="8">
    <source>
        <dbReference type="EMBL" id="MCU6698519.1"/>
    </source>
</evidence>
<evidence type="ECO:0000256" key="6">
    <source>
        <dbReference type="ARBA" id="ARBA00023136"/>
    </source>
</evidence>
<feature type="transmembrane region" description="Helical" evidence="7">
    <location>
        <begin position="63"/>
        <end position="81"/>
    </location>
</feature>
<accession>A0ABT2S1N8</accession>
<evidence type="ECO:0000256" key="3">
    <source>
        <dbReference type="ARBA" id="ARBA00022475"/>
    </source>
</evidence>
<protein>
    <submittedName>
        <fullName evidence="8">Type IV secretory system conjugative DNA transfer family protein</fullName>
    </submittedName>
</protein>
<dbReference type="EMBL" id="JAOQKC010000037">
    <property type="protein sequence ID" value="MCU6698519.1"/>
    <property type="molecule type" value="Genomic_DNA"/>
</dbReference>
<evidence type="ECO:0000256" key="2">
    <source>
        <dbReference type="ARBA" id="ARBA00008806"/>
    </source>
</evidence>
<dbReference type="Pfam" id="PF02534">
    <property type="entry name" value="T4SS-DNA_transf"/>
    <property type="match status" value="1"/>
</dbReference>
<keyword evidence="3" id="KW-1003">Cell membrane</keyword>
<keyword evidence="9" id="KW-1185">Reference proteome</keyword>
<gene>
    <name evidence="8" type="ORF">OCV63_16780</name>
</gene>
<comment type="similarity">
    <text evidence="2">Belongs to the VirD4/TraG family.</text>
</comment>
<dbReference type="InterPro" id="IPR003688">
    <property type="entry name" value="TraG/VirD4"/>
</dbReference>
<dbReference type="Gene3D" id="3.40.50.300">
    <property type="entry name" value="P-loop containing nucleotide triphosphate hydrolases"/>
    <property type="match status" value="2"/>
</dbReference>
<evidence type="ECO:0000256" key="5">
    <source>
        <dbReference type="ARBA" id="ARBA00022989"/>
    </source>
</evidence>
<keyword evidence="4 7" id="KW-0812">Transmembrane</keyword>
<evidence type="ECO:0000256" key="4">
    <source>
        <dbReference type="ARBA" id="ARBA00022692"/>
    </source>
</evidence>
<dbReference type="Proteomes" id="UP001652461">
    <property type="component" value="Unassembled WGS sequence"/>
</dbReference>
<feature type="transmembrane region" description="Helical" evidence="7">
    <location>
        <begin position="12"/>
        <end position="33"/>
    </location>
</feature>